<evidence type="ECO:0000256" key="2">
    <source>
        <dbReference type="SAM" id="MobiDB-lite"/>
    </source>
</evidence>
<name>A0ABP1DA59_9APHY</name>
<proteinExistence type="predicted"/>
<feature type="region of interest" description="Disordered" evidence="2">
    <location>
        <begin position="81"/>
        <end position="104"/>
    </location>
</feature>
<dbReference type="EMBL" id="OZ037946">
    <property type="protein sequence ID" value="CAL1703844.1"/>
    <property type="molecule type" value="Genomic_DNA"/>
</dbReference>
<accession>A0ABP1DA59</accession>
<keyword evidence="1" id="KW-0175">Coiled coil</keyword>
<sequence>MGASQSRPEEEDKVFYSDTPIQFSEDIINQLADQVASPEPSPERQSTLDSHVRARIQSELERLRQEEEIVKSEIERALEKENLDKEISLSEESEDGSAGSVKSSAALLGDLEEIRHKVEKYQRTQEEATEFQTKSQAVASCYSANPTRTLDCWKEVAEFKDSVAQLEQHYVHSLR</sequence>
<evidence type="ECO:0008006" key="5">
    <source>
        <dbReference type="Google" id="ProtNLM"/>
    </source>
</evidence>
<dbReference type="Proteomes" id="UP001497453">
    <property type="component" value="Chromosome 3"/>
</dbReference>
<keyword evidence="4" id="KW-1185">Reference proteome</keyword>
<feature type="coiled-coil region" evidence="1">
    <location>
        <begin position="53"/>
        <end position="80"/>
    </location>
</feature>
<organism evidence="3 4">
    <name type="scientific">Somion occarium</name>
    <dbReference type="NCBI Taxonomy" id="3059160"/>
    <lineage>
        <taxon>Eukaryota</taxon>
        <taxon>Fungi</taxon>
        <taxon>Dikarya</taxon>
        <taxon>Basidiomycota</taxon>
        <taxon>Agaricomycotina</taxon>
        <taxon>Agaricomycetes</taxon>
        <taxon>Polyporales</taxon>
        <taxon>Cerrenaceae</taxon>
        <taxon>Somion</taxon>
    </lineage>
</organism>
<dbReference type="InterPro" id="IPR012471">
    <property type="entry name" value="DUF1690"/>
</dbReference>
<evidence type="ECO:0000313" key="4">
    <source>
        <dbReference type="Proteomes" id="UP001497453"/>
    </source>
</evidence>
<evidence type="ECO:0000313" key="3">
    <source>
        <dbReference type="EMBL" id="CAL1703844.1"/>
    </source>
</evidence>
<evidence type="ECO:0000256" key="1">
    <source>
        <dbReference type="SAM" id="Coils"/>
    </source>
</evidence>
<dbReference type="Pfam" id="PF07956">
    <property type="entry name" value="DUF1690"/>
    <property type="match status" value="1"/>
</dbReference>
<protein>
    <recommendedName>
        <fullName evidence="5">DUF1690 domain-containing protein</fullName>
    </recommendedName>
</protein>
<gene>
    <name evidence="3" type="ORF">GFSPODELE1_LOCUS4743</name>
</gene>
<reference evidence="4" key="1">
    <citation type="submission" date="2024-04" db="EMBL/GenBank/DDBJ databases">
        <authorList>
            <person name="Shaw F."/>
            <person name="Minotto A."/>
        </authorList>
    </citation>
    <scope>NUCLEOTIDE SEQUENCE [LARGE SCALE GENOMIC DNA]</scope>
</reference>